<name>A0A2T9YXW5_9FUNG</name>
<reference evidence="1 2" key="1">
    <citation type="journal article" date="2018" name="MBio">
        <title>Comparative Genomics Reveals the Core Gene Toolbox for the Fungus-Insect Symbiosis.</title>
        <authorList>
            <person name="Wang Y."/>
            <person name="Stata M."/>
            <person name="Wang W."/>
            <person name="Stajich J.E."/>
            <person name="White M.M."/>
            <person name="Moncalvo J.M."/>
        </authorList>
    </citation>
    <scope>NUCLEOTIDE SEQUENCE [LARGE SCALE GENOMIC DNA]</scope>
    <source>
        <strain evidence="1 2">SWE-8-4</strain>
    </source>
</reference>
<comment type="caution">
    <text evidence="1">The sequence shown here is derived from an EMBL/GenBank/DDBJ whole genome shotgun (WGS) entry which is preliminary data.</text>
</comment>
<keyword evidence="2" id="KW-1185">Reference proteome</keyword>
<evidence type="ECO:0000313" key="1">
    <source>
        <dbReference type="EMBL" id="PVU97193.1"/>
    </source>
</evidence>
<accession>A0A2T9YXW5</accession>
<protein>
    <submittedName>
        <fullName evidence="1">Uncharacterized protein</fullName>
    </submittedName>
</protein>
<gene>
    <name evidence="1" type="ORF">BB561_000690</name>
</gene>
<dbReference type="EMBL" id="MBFR01000016">
    <property type="protein sequence ID" value="PVU97193.1"/>
    <property type="molecule type" value="Genomic_DNA"/>
</dbReference>
<sequence length="259" mass="29787">MQQFIEGPYEYNYEKQSIEVLESFSTSQKTLFGLDFANRKNKNSFCKSESVYENGCLCDFNKRSKICDCHITQIYPDYICQGDNFVKPTRESEKKFGANTVRNIMGELLICTIEYNIHAEKTETDKSSIKVSYSTNLEKEISISVALNSLLKDTKIAIKKPVIETNTNQPTILLKGWKKFSDTDFDSPFWLNSLEKNLENVNIHIFKKEQSGNEQLADQELSAAKNKELSKSSENITSTFNREFVFDLFESGFKICLLK</sequence>
<organism evidence="1 2">
    <name type="scientific">Smittium simulii</name>
    <dbReference type="NCBI Taxonomy" id="133385"/>
    <lineage>
        <taxon>Eukaryota</taxon>
        <taxon>Fungi</taxon>
        <taxon>Fungi incertae sedis</taxon>
        <taxon>Zoopagomycota</taxon>
        <taxon>Kickxellomycotina</taxon>
        <taxon>Harpellomycetes</taxon>
        <taxon>Harpellales</taxon>
        <taxon>Legeriomycetaceae</taxon>
        <taxon>Smittium</taxon>
    </lineage>
</organism>
<dbReference type="AlphaFoldDB" id="A0A2T9YXW5"/>
<proteinExistence type="predicted"/>
<evidence type="ECO:0000313" key="2">
    <source>
        <dbReference type="Proteomes" id="UP000245383"/>
    </source>
</evidence>
<dbReference type="Proteomes" id="UP000245383">
    <property type="component" value="Unassembled WGS sequence"/>
</dbReference>